<gene>
    <name evidence="3" type="ORF">A3D09_03175</name>
</gene>
<organism evidence="3 4">
    <name type="scientific">Candidatus Collierbacteria bacterium RIFCSPHIGHO2_02_FULL_49_10</name>
    <dbReference type="NCBI Taxonomy" id="1817723"/>
    <lineage>
        <taxon>Bacteria</taxon>
        <taxon>Candidatus Collieribacteriota</taxon>
    </lineage>
</organism>
<dbReference type="EMBL" id="MFAH01000017">
    <property type="protein sequence ID" value="OGD71751.1"/>
    <property type="molecule type" value="Genomic_DNA"/>
</dbReference>
<evidence type="ECO:0000256" key="1">
    <source>
        <dbReference type="ARBA" id="ARBA00022723"/>
    </source>
</evidence>
<dbReference type="Proteomes" id="UP000177390">
    <property type="component" value="Unassembled WGS sequence"/>
</dbReference>
<dbReference type="InterPro" id="IPR017969">
    <property type="entry name" value="Heavy-metal-associated_CS"/>
</dbReference>
<evidence type="ECO:0000313" key="3">
    <source>
        <dbReference type="EMBL" id="OGD71751.1"/>
    </source>
</evidence>
<dbReference type="InterPro" id="IPR036163">
    <property type="entry name" value="HMA_dom_sf"/>
</dbReference>
<dbReference type="SUPFAM" id="SSF55008">
    <property type="entry name" value="HMA, heavy metal-associated domain"/>
    <property type="match status" value="1"/>
</dbReference>
<dbReference type="Gene3D" id="3.30.70.100">
    <property type="match status" value="1"/>
</dbReference>
<protein>
    <recommendedName>
        <fullName evidence="2">HMA domain-containing protein</fullName>
    </recommendedName>
</protein>
<dbReference type="PROSITE" id="PS50846">
    <property type="entry name" value="HMA_2"/>
    <property type="match status" value="1"/>
</dbReference>
<name>A0A1F5EWG4_9BACT</name>
<dbReference type="GO" id="GO:0046872">
    <property type="term" value="F:metal ion binding"/>
    <property type="evidence" value="ECO:0007669"/>
    <property type="project" value="UniProtKB-KW"/>
</dbReference>
<keyword evidence="1" id="KW-0479">Metal-binding</keyword>
<dbReference type="InterPro" id="IPR006121">
    <property type="entry name" value="HMA_dom"/>
</dbReference>
<accession>A0A1F5EWG4</accession>
<sequence length="66" mass="7143">MQTIKLSGLTCPACKKLIEKRVAAISGVNVIEVDVVSGEATIDSDRDIQLSEIKEVLKGTPYQVIK</sequence>
<dbReference type="AlphaFoldDB" id="A0A1F5EWG4"/>
<dbReference type="Pfam" id="PF00403">
    <property type="entry name" value="HMA"/>
    <property type="match status" value="1"/>
</dbReference>
<proteinExistence type="predicted"/>
<feature type="domain" description="HMA" evidence="2">
    <location>
        <begin position="1"/>
        <end position="65"/>
    </location>
</feature>
<comment type="caution">
    <text evidence="3">The sequence shown here is derived from an EMBL/GenBank/DDBJ whole genome shotgun (WGS) entry which is preliminary data.</text>
</comment>
<dbReference type="PROSITE" id="PS01047">
    <property type="entry name" value="HMA_1"/>
    <property type="match status" value="1"/>
</dbReference>
<reference evidence="3 4" key="1">
    <citation type="journal article" date="2016" name="Nat. Commun.">
        <title>Thousands of microbial genomes shed light on interconnected biogeochemical processes in an aquifer system.</title>
        <authorList>
            <person name="Anantharaman K."/>
            <person name="Brown C.T."/>
            <person name="Hug L.A."/>
            <person name="Sharon I."/>
            <person name="Castelle C.J."/>
            <person name="Probst A.J."/>
            <person name="Thomas B.C."/>
            <person name="Singh A."/>
            <person name="Wilkins M.J."/>
            <person name="Karaoz U."/>
            <person name="Brodie E.L."/>
            <person name="Williams K.H."/>
            <person name="Hubbard S.S."/>
            <person name="Banfield J.F."/>
        </authorList>
    </citation>
    <scope>NUCLEOTIDE SEQUENCE [LARGE SCALE GENOMIC DNA]</scope>
</reference>
<dbReference type="CDD" id="cd00371">
    <property type="entry name" value="HMA"/>
    <property type="match status" value="1"/>
</dbReference>
<evidence type="ECO:0000259" key="2">
    <source>
        <dbReference type="PROSITE" id="PS50846"/>
    </source>
</evidence>
<evidence type="ECO:0000313" key="4">
    <source>
        <dbReference type="Proteomes" id="UP000177390"/>
    </source>
</evidence>